<evidence type="ECO:0000256" key="4">
    <source>
        <dbReference type="ARBA" id="ARBA00005002"/>
    </source>
</evidence>
<organism evidence="17 18">
    <name type="scientific">Gaopeijia maritima</name>
    <dbReference type="NCBI Taxonomy" id="3119007"/>
    <lineage>
        <taxon>Bacteria</taxon>
        <taxon>Pseudomonadati</taxon>
        <taxon>Gemmatimonadota</taxon>
        <taxon>Longimicrobiia</taxon>
        <taxon>Gaopeijiales</taxon>
        <taxon>Gaopeijiaceae</taxon>
        <taxon>Gaopeijia</taxon>
    </lineage>
</organism>
<evidence type="ECO:0000256" key="13">
    <source>
        <dbReference type="ARBA" id="ARBA00024535"/>
    </source>
</evidence>
<comment type="subcellular location">
    <subcellularLocation>
        <location evidence="3 16">Cytoplasm</location>
    </subcellularLocation>
</comment>
<dbReference type="Proteomes" id="UP001484239">
    <property type="component" value="Unassembled WGS sequence"/>
</dbReference>
<evidence type="ECO:0000256" key="3">
    <source>
        <dbReference type="ARBA" id="ARBA00004496"/>
    </source>
</evidence>
<evidence type="ECO:0000256" key="8">
    <source>
        <dbReference type="ARBA" id="ARBA00022723"/>
    </source>
</evidence>
<evidence type="ECO:0000256" key="1">
    <source>
        <dbReference type="ARBA" id="ARBA00001947"/>
    </source>
</evidence>
<protein>
    <recommendedName>
        <fullName evidence="15 16">Multifunctional fusion protein</fullName>
    </recommendedName>
    <domain>
        <recommendedName>
            <fullName evidence="16">3-hydroxyacyl-[acyl-carrier-protein] dehydratase FabZ</fullName>
            <ecNumber evidence="16">4.2.1.59</ecNumber>
        </recommendedName>
        <alternativeName>
            <fullName evidence="16">(3R)-hydroxymyristoyl-[acyl-carrier-protein] dehydratase</fullName>
        </alternativeName>
        <alternativeName>
            <fullName evidence="16">Beta-hydroxyacyl-ACP dehydratase</fullName>
            <shortName evidence="16">(3R)-hydroxymyristoyl-ACP dehydrase</shortName>
        </alternativeName>
    </domain>
    <domain>
        <recommendedName>
            <fullName evidence="15">UDP-3-O-acyl-N-acetylglucosamine deacetylase</fullName>
            <shortName evidence="15">UDP-3-O-acyl-GlcNAc deacetylase</shortName>
            <ecNumber evidence="15">3.5.1.108</ecNumber>
        </recommendedName>
        <alternativeName>
            <fullName evidence="15">UDP-3-O-[R-3-hydroxymyristoyl]-N-acetylglucosamine deacetylase</fullName>
        </alternativeName>
    </domain>
</protein>
<dbReference type="InterPro" id="IPR010084">
    <property type="entry name" value="FabZ"/>
</dbReference>
<evidence type="ECO:0000256" key="9">
    <source>
        <dbReference type="ARBA" id="ARBA00022801"/>
    </source>
</evidence>
<comment type="function">
    <text evidence="2 15">Catalyzes the hydrolysis of UDP-3-O-myristoyl-N-acetylglucosamine to form UDP-3-O-myristoylglucosamine and acetate, the committed step in lipid A biosynthesis.</text>
</comment>
<evidence type="ECO:0000313" key="17">
    <source>
        <dbReference type="EMBL" id="MEK9500109.1"/>
    </source>
</evidence>
<keyword evidence="6 15" id="KW-0444">Lipid biosynthesis</keyword>
<keyword evidence="11 15" id="KW-0443">Lipid metabolism</keyword>
<keyword evidence="9 15" id="KW-0378">Hydrolase</keyword>
<dbReference type="HAMAP" id="MF_00388">
    <property type="entry name" value="LpxC"/>
    <property type="match status" value="1"/>
</dbReference>
<dbReference type="NCBIfam" id="TIGR01750">
    <property type="entry name" value="fabZ"/>
    <property type="match status" value="1"/>
</dbReference>
<dbReference type="Pfam" id="PF03331">
    <property type="entry name" value="LpxC"/>
    <property type="match status" value="1"/>
</dbReference>
<keyword evidence="7 15" id="KW-0441">Lipid A biosynthesis</keyword>
<keyword evidence="12 16" id="KW-0456">Lyase</keyword>
<evidence type="ECO:0000256" key="16">
    <source>
        <dbReference type="HAMAP-Rule" id="MF_00406"/>
    </source>
</evidence>
<dbReference type="InterPro" id="IPR029069">
    <property type="entry name" value="HotDog_dom_sf"/>
</dbReference>
<dbReference type="NCBIfam" id="NF000582">
    <property type="entry name" value="PRK00006.1"/>
    <property type="match status" value="1"/>
</dbReference>
<evidence type="ECO:0000256" key="6">
    <source>
        <dbReference type="ARBA" id="ARBA00022516"/>
    </source>
</evidence>
<dbReference type="InterPro" id="IPR015870">
    <property type="entry name" value="UDP-acyl_N-AcGlcN_deAcase_N"/>
</dbReference>
<keyword evidence="5 16" id="KW-0963">Cytoplasm</keyword>
<comment type="similarity">
    <text evidence="16">Belongs to the thioester dehydratase family. FabZ subfamily.</text>
</comment>
<dbReference type="PANTHER" id="PTHR33694">
    <property type="entry name" value="UDP-3-O-ACYL-N-ACETYLGLUCOSAMINE DEACETYLASE 1, MITOCHONDRIAL-RELATED"/>
    <property type="match status" value="1"/>
</dbReference>
<dbReference type="NCBIfam" id="NF009667">
    <property type="entry name" value="PRK13188.1"/>
    <property type="match status" value="1"/>
</dbReference>
<keyword evidence="10 15" id="KW-0862">Zinc</keyword>
<evidence type="ECO:0000256" key="11">
    <source>
        <dbReference type="ARBA" id="ARBA00023098"/>
    </source>
</evidence>
<evidence type="ECO:0000256" key="7">
    <source>
        <dbReference type="ARBA" id="ARBA00022556"/>
    </source>
</evidence>
<comment type="cofactor">
    <cofactor evidence="1 15">
        <name>Zn(2+)</name>
        <dbReference type="ChEBI" id="CHEBI:29105"/>
    </cofactor>
</comment>
<dbReference type="Gene3D" id="3.30.1700.10">
    <property type="entry name" value="lpxc deacetylase, domain 2"/>
    <property type="match status" value="1"/>
</dbReference>
<dbReference type="Gene3D" id="3.10.129.10">
    <property type="entry name" value="Hotdog Thioesterase"/>
    <property type="match status" value="1"/>
</dbReference>
<dbReference type="HAMAP" id="MF_00406">
    <property type="entry name" value="FabZ"/>
    <property type="match status" value="1"/>
</dbReference>
<feature type="binding site" evidence="15">
    <location>
        <position position="238"/>
    </location>
    <ligand>
        <name>Zn(2+)</name>
        <dbReference type="ChEBI" id="CHEBI:29105"/>
    </ligand>
</feature>
<dbReference type="Gene3D" id="3.30.230.20">
    <property type="entry name" value="lpxc deacetylase, domain 1"/>
    <property type="match status" value="1"/>
</dbReference>
<comment type="pathway">
    <text evidence="4 15">Glycolipid biosynthesis; lipid IV(A) biosynthesis; lipid IV(A) from (3R)-3-hydroxytetradecanoyl-[acyl-carrier-protein] and UDP-N-acetyl-alpha-D-glucosamine: step 2/6.</text>
</comment>
<evidence type="ECO:0000256" key="5">
    <source>
        <dbReference type="ARBA" id="ARBA00022490"/>
    </source>
</evidence>
<dbReference type="NCBIfam" id="TIGR00325">
    <property type="entry name" value="lpxC"/>
    <property type="match status" value="1"/>
</dbReference>
<evidence type="ECO:0000256" key="2">
    <source>
        <dbReference type="ARBA" id="ARBA00002923"/>
    </source>
</evidence>
<evidence type="ECO:0000256" key="12">
    <source>
        <dbReference type="ARBA" id="ARBA00023239"/>
    </source>
</evidence>
<dbReference type="PANTHER" id="PTHR33694:SF1">
    <property type="entry name" value="UDP-3-O-ACYL-N-ACETYLGLUCOSAMINE DEACETYLASE 1, MITOCHONDRIAL-RELATED"/>
    <property type="match status" value="1"/>
</dbReference>
<feature type="active site" evidence="16">
    <location>
        <position position="334"/>
    </location>
</feature>
<reference evidence="17 18" key="1">
    <citation type="submission" date="2024-02" db="EMBL/GenBank/DDBJ databases">
        <title>A novel Gemmatimonadota bacterium.</title>
        <authorList>
            <person name="Du Z.-J."/>
            <person name="Ye Y.-Q."/>
        </authorList>
    </citation>
    <scope>NUCLEOTIDE SEQUENCE [LARGE SCALE GENOMIC DNA]</scope>
    <source>
        <strain evidence="17 18">DH-20</strain>
    </source>
</reference>
<dbReference type="InterPro" id="IPR013114">
    <property type="entry name" value="FabA_FabZ"/>
</dbReference>
<comment type="catalytic activity">
    <reaction evidence="16">
        <text>a (3R)-hydroxyacyl-[ACP] = a (2E)-enoyl-[ACP] + H2O</text>
        <dbReference type="Rhea" id="RHEA:13097"/>
        <dbReference type="Rhea" id="RHEA-COMP:9925"/>
        <dbReference type="Rhea" id="RHEA-COMP:9945"/>
        <dbReference type="ChEBI" id="CHEBI:15377"/>
        <dbReference type="ChEBI" id="CHEBI:78784"/>
        <dbReference type="ChEBI" id="CHEBI:78827"/>
        <dbReference type="EC" id="4.2.1.59"/>
    </reaction>
</comment>
<keyword evidence="8 15" id="KW-0479">Metal-binding</keyword>
<dbReference type="Pfam" id="PF07977">
    <property type="entry name" value="FabA"/>
    <property type="match status" value="1"/>
</dbReference>
<accession>A0ABU9E600</accession>
<dbReference type="EC" id="4.2.1.59" evidence="16"/>
<dbReference type="EC" id="3.5.1.108" evidence="15"/>
<comment type="function">
    <text evidence="14 16">Involved in unsaturated fatty acids biosynthesis. Catalyzes the dehydration of short chain beta-hydroxyacyl-ACPs and long chain saturated and unsaturated beta-hydroxyacyl-ACPs.</text>
</comment>
<sequence>MTQPLQQTLASSVTLEGVGTHSGAPARLTLVPADADHGRRFVRTDLDGAPEIAARVDQVVATDHGTTLGQGDATVATVEHVLAALQALDVDNVRIELDGPETPIMDGSFRPFVDAIRSVGTVEQDAEARVIEVLGPVQVAEKNGPSYVATPADGLRISATIDFAHPAIGRLFGSYVTHGEDFEREIAPARTFGFKADAESLRERGLALGSSLENAVILDDHGVINDEGLRFSDEFIRHKVGDIIGDLALTGARIRGHIVAERPSHAGNMSLARTLVDHALYNGGQPIVDTARIMQYLPHRYPMLLVDRITGYEKGKRIIGIKNVTINEPFFQGHYPGHPIMPGVLIIEAMAQVGGLLLMDQVDDPDSKVVYFMSLDNVKWRRPVTPGDQIVFELELVQFRRHVCRMKGVGRVDGNVAAEAELMARIMDR</sequence>
<evidence type="ECO:0000313" key="18">
    <source>
        <dbReference type="Proteomes" id="UP001484239"/>
    </source>
</evidence>
<dbReference type="InterPro" id="IPR011334">
    <property type="entry name" value="UDP-acyl_GlcNac_deAcase_C"/>
</dbReference>
<dbReference type="EMBL" id="JBBHLI010000002">
    <property type="protein sequence ID" value="MEK9500109.1"/>
    <property type="molecule type" value="Genomic_DNA"/>
</dbReference>
<name>A0ABU9E600_9BACT</name>
<gene>
    <name evidence="16" type="primary">fabZ</name>
    <name evidence="15" type="synonym">lpxC</name>
    <name evidence="17" type="ORF">WI372_03890</name>
</gene>
<comment type="similarity">
    <text evidence="15">Belongs to the LpxC family.</text>
</comment>
<dbReference type="InterPro" id="IPR020568">
    <property type="entry name" value="Ribosomal_Su5_D2-typ_SF"/>
</dbReference>
<dbReference type="RefSeq" id="WP_405275560.1">
    <property type="nucleotide sequence ID" value="NZ_JBBHLI010000002.1"/>
</dbReference>
<dbReference type="SUPFAM" id="SSF54211">
    <property type="entry name" value="Ribosomal protein S5 domain 2-like"/>
    <property type="match status" value="2"/>
</dbReference>
<evidence type="ECO:0000256" key="15">
    <source>
        <dbReference type="HAMAP-Rule" id="MF_00388"/>
    </source>
</evidence>
<dbReference type="SUPFAM" id="SSF54637">
    <property type="entry name" value="Thioesterase/thiol ester dehydrase-isomerase"/>
    <property type="match status" value="1"/>
</dbReference>
<comment type="catalytic activity">
    <reaction evidence="13 15">
        <text>a UDP-3-O-[(3R)-3-hydroxyacyl]-N-acetyl-alpha-D-glucosamine + H2O = a UDP-3-O-[(3R)-3-hydroxyacyl]-alpha-D-glucosamine + acetate</text>
        <dbReference type="Rhea" id="RHEA:67816"/>
        <dbReference type="ChEBI" id="CHEBI:15377"/>
        <dbReference type="ChEBI" id="CHEBI:30089"/>
        <dbReference type="ChEBI" id="CHEBI:137740"/>
        <dbReference type="ChEBI" id="CHEBI:173225"/>
        <dbReference type="EC" id="3.5.1.108"/>
    </reaction>
</comment>
<feature type="binding site" evidence="15">
    <location>
        <position position="80"/>
    </location>
    <ligand>
        <name>Zn(2+)</name>
        <dbReference type="ChEBI" id="CHEBI:29105"/>
    </ligand>
</feature>
<proteinExistence type="inferred from homology"/>
<feature type="binding site" evidence="15">
    <location>
        <position position="242"/>
    </location>
    <ligand>
        <name>Zn(2+)</name>
        <dbReference type="ChEBI" id="CHEBI:29105"/>
    </ligand>
</feature>
<evidence type="ECO:0000256" key="10">
    <source>
        <dbReference type="ARBA" id="ARBA00022833"/>
    </source>
</evidence>
<dbReference type="CDD" id="cd01288">
    <property type="entry name" value="FabZ"/>
    <property type="match status" value="1"/>
</dbReference>
<dbReference type="InterPro" id="IPR004463">
    <property type="entry name" value="UDP-acyl_GlcNac_deAcase"/>
</dbReference>
<comment type="caution">
    <text evidence="17">The sequence shown here is derived from an EMBL/GenBank/DDBJ whole genome shotgun (WGS) entry which is preliminary data.</text>
</comment>
<evidence type="ECO:0000256" key="14">
    <source>
        <dbReference type="ARBA" id="ARBA00025049"/>
    </source>
</evidence>
<feature type="active site" description="Proton donor" evidence="15">
    <location>
        <position position="265"/>
    </location>
</feature>
<keyword evidence="18" id="KW-1185">Reference proteome</keyword>